<dbReference type="AlphaFoldDB" id="A0A0A8K285"/>
<dbReference type="KEGG" id="mcg:GL4_0651"/>
<dbReference type="STRING" id="1384459.GL4_0651"/>
<protein>
    <submittedName>
        <fullName evidence="1">Uncharacterized protein</fullName>
    </submittedName>
</protein>
<dbReference type="HOGENOM" id="CLU_2001187_0_0_5"/>
<dbReference type="EMBL" id="AP014648">
    <property type="protein sequence ID" value="BAQ16114.1"/>
    <property type="molecule type" value="Genomic_DNA"/>
</dbReference>
<dbReference type="Proteomes" id="UP000031643">
    <property type="component" value="Chromosome"/>
</dbReference>
<reference evidence="1 2" key="1">
    <citation type="submission" date="2014-09" db="EMBL/GenBank/DDBJ databases">
        <title>Genome sequencing of Methyloceanibacter caenitepidi Gela4.</title>
        <authorList>
            <person name="Takeuchi M."/>
            <person name="Susumu S."/>
            <person name="Kamagata Y."/>
            <person name="Oshima K."/>
            <person name="Hattori M."/>
            <person name="Iwasaki W."/>
        </authorList>
    </citation>
    <scope>NUCLEOTIDE SEQUENCE [LARGE SCALE GENOMIC DNA]</scope>
    <source>
        <strain evidence="1 2">Gela4</strain>
    </source>
</reference>
<sequence length="134" mass="15153">MPVPMPSAVVLIVCKTVLLPADQHDANSKWTGYENRTWAIENSMMQCRRLEVPLYDQSEAMGAAAQPFNQQRCQRASLMLGVEWDQAHKSSSYRFWRVACPVPIVDTRTGEVIAWKMPECGHRDTVICEVDSAI</sequence>
<organism evidence="1 2">
    <name type="scientific">Methyloceanibacter caenitepidi</name>
    <dbReference type="NCBI Taxonomy" id="1384459"/>
    <lineage>
        <taxon>Bacteria</taxon>
        <taxon>Pseudomonadati</taxon>
        <taxon>Pseudomonadota</taxon>
        <taxon>Alphaproteobacteria</taxon>
        <taxon>Hyphomicrobiales</taxon>
        <taxon>Hyphomicrobiaceae</taxon>
        <taxon>Methyloceanibacter</taxon>
    </lineage>
</organism>
<dbReference type="OrthoDB" id="8445954at2"/>
<proteinExistence type="predicted"/>
<name>A0A0A8K285_9HYPH</name>
<evidence type="ECO:0000313" key="1">
    <source>
        <dbReference type="EMBL" id="BAQ16114.1"/>
    </source>
</evidence>
<accession>A0A0A8K285</accession>
<keyword evidence="2" id="KW-1185">Reference proteome</keyword>
<evidence type="ECO:0000313" key="2">
    <source>
        <dbReference type="Proteomes" id="UP000031643"/>
    </source>
</evidence>
<gene>
    <name evidence="1" type="ORF">GL4_0651</name>
</gene>